<dbReference type="RefSeq" id="WP_231263370.1">
    <property type="nucleotide sequence ID" value="NZ_FOKC01000009.1"/>
</dbReference>
<dbReference type="EMBL" id="FOKC01000009">
    <property type="protein sequence ID" value="SFB38105.1"/>
    <property type="molecule type" value="Genomic_DNA"/>
</dbReference>
<evidence type="ECO:0000256" key="4">
    <source>
        <dbReference type="ARBA" id="ARBA00022989"/>
    </source>
</evidence>
<comment type="similarity">
    <text evidence="2">Belongs to the DsbD family.</text>
</comment>
<dbReference type="GO" id="GO:0017004">
    <property type="term" value="P:cytochrome complex assembly"/>
    <property type="evidence" value="ECO:0007669"/>
    <property type="project" value="InterPro"/>
</dbReference>
<gene>
    <name evidence="8" type="ORF">SAMN05192575_109108</name>
</gene>
<keyword evidence="3 6" id="KW-0812">Transmembrane</keyword>
<feature type="transmembrane region" description="Helical" evidence="6">
    <location>
        <begin position="180"/>
        <end position="200"/>
    </location>
</feature>
<keyword evidence="5 6" id="KW-0472">Membrane</keyword>
<evidence type="ECO:0000313" key="8">
    <source>
        <dbReference type="EMBL" id="SFB38105.1"/>
    </source>
</evidence>
<organism evidence="8 9">
    <name type="scientific">Nocardioides alpinus</name>
    <dbReference type="NCBI Taxonomy" id="748909"/>
    <lineage>
        <taxon>Bacteria</taxon>
        <taxon>Bacillati</taxon>
        <taxon>Actinomycetota</taxon>
        <taxon>Actinomycetes</taxon>
        <taxon>Propionibacteriales</taxon>
        <taxon>Nocardioidaceae</taxon>
        <taxon>Nocardioides</taxon>
    </lineage>
</organism>
<feature type="transmembrane region" description="Helical" evidence="6">
    <location>
        <begin position="12"/>
        <end position="38"/>
    </location>
</feature>
<protein>
    <submittedName>
        <fullName evidence="8">Cytochrome c-type biogenesis protein</fullName>
    </submittedName>
</protein>
<feature type="transmembrane region" description="Helical" evidence="6">
    <location>
        <begin position="221"/>
        <end position="242"/>
    </location>
</feature>
<sequence length="260" mass="26665">MIGGAQEAILDGAMLVALPIAMLAGLLSFFTPCSLPLVPGYLSYVAGMAGTESEVARELGGGAPARRSRTMLGAFLFVLGFALVFTSYGLLFGSLGAQLLVRQDTIVRVAGVLTIGLGILFTGVAGRLPVLGSTLRLRITPRVGLAGAPLLGAVFAIGWTPCMGPALAAVLTLATTTATAGRGALLSLGYAIGLGIPFLLAAMSLTRSMRVFAWVRERSVLITRGGGLLLIVVGLLQVSGLWSQGVASLQTLITGWQAPL</sequence>
<evidence type="ECO:0000256" key="1">
    <source>
        <dbReference type="ARBA" id="ARBA00004141"/>
    </source>
</evidence>
<accession>A0A1I1AJA9</accession>
<feature type="domain" description="Cytochrome C biogenesis protein transmembrane" evidence="7">
    <location>
        <begin position="15"/>
        <end position="215"/>
    </location>
</feature>
<dbReference type="AlphaFoldDB" id="A0A1I1AJA9"/>
<evidence type="ECO:0000256" key="2">
    <source>
        <dbReference type="ARBA" id="ARBA00006143"/>
    </source>
</evidence>
<dbReference type="STRING" id="748909.SAMN05192575_109108"/>
<dbReference type="GO" id="GO:0016020">
    <property type="term" value="C:membrane"/>
    <property type="evidence" value="ECO:0007669"/>
    <property type="project" value="UniProtKB-SubCell"/>
</dbReference>
<dbReference type="InterPro" id="IPR051790">
    <property type="entry name" value="Cytochrome_c-biogenesis_DsbD"/>
</dbReference>
<dbReference type="Pfam" id="PF02683">
    <property type="entry name" value="DsbD_TM"/>
    <property type="match status" value="1"/>
</dbReference>
<dbReference type="Proteomes" id="UP000199113">
    <property type="component" value="Unassembled WGS sequence"/>
</dbReference>
<evidence type="ECO:0000256" key="3">
    <source>
        <dbReference type="ARBA" id="ARBA00022692"/>
    </source>
</evidence>
<feature type="transmembrane region" description="Helical" evidence="6">
    <location>
        <begin position="150"/>
        <end position="174"/>
    </location>
</feature>
<comment type="subcellular location">
    <subcellularLocation>
        <location evidence="1">Membrane</location>
        <topology evidence="1">Multi-pass membrane protein</topology>
    </subcellularLocation>
</comment>
<name>A0A1I1AJA9_9ACTN</name>
<dbReference type="PANTHER" id="PTHR31272:SF4">
    <property type="entry name" value="CYTOCHROME C-TYPE BIOGENESIS PROTEIN HI_1454-RELATED"/>
    <property type="match status" value="1"/>
</dbReference>
<evidence type="ECO:0000256" key="6">
    <source>
        <dbReference type="SAM" id="Phobius"/>
    </source>
</evidence>
<dbReference type="PANTHER" id="PTHR31272">
    <property type="entry name" value="CYTOCHROME C-TYPE BIOGENESIS PROTEIN HI_1454-RELATED"/>
    <property type="match status" value="1"/>
</dbReference>
<keyword evidence="4 6" id="KW-1133">Transmembrane helix</keyword>
<evidence type="ECO:0000256" key="5">
    <source>
        <dbReference type="ARBA" id="ARBA00023136"/>
    </source>
</evidence>
<dbReference type="InterPro" id="IPR003834">
    <property type="entry name" value="Cyt_c_assmbl_TM_dom"/>
</dbReference>
<evidence type="ECO:0000259" key="7">
    <source>
        <dbReference type="Pfam" id="PF02683"/>
    </source>
</evidence>
<proteinExistence type="inferred from homology"/>
<feature type="transmembrane region" description="Helical" evidence="6">
    <location>
        <begin position="106"/>
        <end position="130"/>
    </location>
</feature>
<feature type="transmembrane region" description="Helical" evidence="6">
    <location>
        <begin position="74"/>
        <end position="100"/>
    </location>
</feature>
<evidence type="ECO:0000313" key="9">
    <source>
        <dbReference type="Proteomes" id="UP000199113"/>
    </source>
</evidence>
<reference evidence="9" key="1">
    <citation type="submission" date="2016-10" db="EMBL/GenBank/DDBJ databases">
        <authorList>
            <person name="Varghese N."/>
            <person name="Submissions S."/>
        </authorList>
    </citation>
    <scope>NUCLEOTIDE SEQUENCE [LARGE SCALE GENOMIC DNA]</scope>
    <source>
        <strain evidence="9">CGMCC 1.10697</strain>
    </source>
</reference>